<gene>
    <name evidence="10" type="primary">topA</name>
    <name evidence="14" type="ORF">A3A97_02910</name>
</gene>
<feature type="domain" description="Toprim" evidence="12">
    <location>
        <begin position="1"/>
        <end position="124"/>
    </location>
</feature>
<dbReference type="HAMAP" id="MF_00952">
    <property type="entry name" value="Topoisom_1_prok"/>
    <property type="match status" value="1"/>
</dbReference>
<dbReference type="InterPro" id="IPR003602">
    <property type="entry name" value="Topo_IA_DNA-bd_dom"/>
</dbReference>
<keyword evidence="4" id="KW-0863">Zinc-finger</keyword>
<dbReference type="PROSITE" id="PS00396">
    <property type="entry name" value="TOPO_IA_1"/>
    <property type="match status" value="1"/>
</dbReference>
<dbReference type="PROSITE" id="PS52039">
    <property type="entry name" value="TOPO_IA_2"/>
    <property type="match status" value="1"/>
</dbReference>
<dbReference type="PRINTS" id="PR00417">
    <property type="entry name" value="PRTPISMRASEI"/>
</dbReference>
<evidence type="ECO:0000256" key="11">
    <source>
        <dbReference type="SAM" id="MobiDB-lite"/>
    </source>
</evidence>
<feature type="site" description="Interaction with DNA" evidence="10">
    <location>
        <position position="314"/>
    </location>
</feature>
<evidence type="ECO:0000256" key="9">
    <source>
        <dbReference type="ARBA" id="ARBA00023235"/>
    </source>
</evidence>
<evidence type="ECO:0000256" key="6">
    <source>
        <dbReference type="ARBA" id="ARBA00022842"/>
    </source>
</evidence>
<dbReference type="InterPro" id="IPR013497">
    <property type="entry name" value="Topo_IA_cen"/>
</dbReference>
<feature type="region of interest" description="Disordered" evidence="11">
    <location>
        <begin position="352"/>
        <end position="372"/>
    </location>
</feature>
<dbReference type="SMART" id="SM00436">
    <property type="entry name" value="TOP1Bc"/>
    <property type="match status" value="1"/>
</dbReference>
<comment type="similarity">
    <text evidence="2 10">Belongs to the type IA topoisomerase family.</text>
</comment>
<dbReference type="Gene3D" id="1.10.290.10">
    <property type="entry name" value="Topoisomerase I, domain 4"/>
    <property type="match status" value="1"/>
</dbReference>
<dbReference type="GO" id="GO:0006265">
    <property type="term" value="P:DNA topological change"/>
    <property type="evidence" value="ECO:0007669"/>
    <property type="project" value="UniProtKB-UniRule"/>
</dbReference>
<comment type="function">
    <text evidence="10">Releases the supercoiling and torsional tension of DNA, which is introduced during the DNA replication and transcription, by transiently cleaving and rejoining one strand of the DNA duplex. Introduces a single-strand break via transesterification at a target site in duplex DNA. The scissile phosphodiester is attacked by the catalytic tyrosine of the enzyme, resulting in the formation of a DNA-(5'-phosphotyrosyl)-enzyme intermediate and the expulsion of a 3'-OH DNA strand. The free DNA strand then undergoes passage around the unbroken strand, thus removing DNA supercoils. Finally, in the religation step, the DNA 3'-OH attacks the covalent intermediate to expel the active-site tyrosine and restore the DNA phosphodiester backbone.</text>
</comment>
<comment type="subunit">
    <text evidence="10">Monomer.</text>
</comment>
<accession>A0A1G2PS66</accession>
<dbReference type="SUPFAM" id="SSF56712">
    <property type="entry name" value="Prokaryotic type I DNA topoisomerase"/>
    <property type="match status" value="1"/>
</dbReference>
<dbReference type="InterPro" id="IPR023405">
    <property type="entry name" value="Topo_IA_core_domain"/>
</dbReference>
<keyword evidence="3" id="KW-0479">Metal-binding</keyword>
<dbReference type="CDD" id="cd03363">
    <property type="entry name" value="TOPRIM_TopoIA_TopoI"/>
    <property type="match status" value="1"/>
</dbReference>
<dbReference type="GO" id="GO:0005694">
    <property type="term" value="C:chromosome"/>
    <property type="evidence" value="ECO:0007669"/>
    <property type="project" value="InterPro"/>
</dbReference>
<dbReference type="PANTHER" id="PTHR42785:SF1">
    <property type="entry name" value="DNA TOPOISOMERASE"/>
    <property type="match status" value="1"/>
</dbReference>
<feature type="site" description="Interaction with DNA" evidence="10">
    <location>
        <position position="154"/>
    </location>
</feature>
<keyword evidence="9 10" id="KW-0413">Isomerase</keyword>
<comment type="caution">
    <text evidence="14">The sequence shown here is derived from an EMBL/GenBank/DDBJ whole genome shotgun (WGS) entry which is preliminary data.</text>
</comment>
<name>A0A1G2PS66_9BACT</name>
<dbReference type="InterPro" id="IPR003601">
    <property type="entry name" value="Topo_IA_2"/>
</dbReference>
<dbReference type="PANTHER" id="PTHR42785">
    <property type="entry name" value="DNA TOPOISOMERASE, TYPE IA, CORE"/>
    <property type="match status" value="1"/>
</dbReference>
<dbReference type="Pfam" id="PF01751">
    <property type="entry name" value="Toprim"/>
    <property type="match status" value="1"/>
</dbReference>
<comment type="catalytic activity">
    <reaction evidence="1 10">
        <text>ATP-independent breakage of single-stranded DNA, followed by passage and rejoining.</text>
        <dbReference type="EC" id="5.6.2.1"/>
    </reaction>
</comment>
<feature type="site" description="Interaction with DNA" evidence="10">
    <location>
        <position position="510"/>
    </location>
</feature>
<organism evidence="14 15">
    <name type="scientific">Candidatus Terrybacteria bacterium RIFCSPLOWO2_01_FULL_40_23</name>
    <dbReference type="NCBI Taxonomy" id="1802366"/>
    <lineage>
        <taxon>Bacteria</taxon>
        <taxon>Candidatus Terryibacteriota</taxon>
    </lineage>
</organism>
<dbReference type="InterPro" id="IPR034149">
    <property type="entry name" value="TOPRIM_TopoI"/>
</dbReference>
<dbReference type="SMART" id="SM00437">
    <property type="entry name" value="TOP1Ac"/>
    <property type="match status" value="1"/>
</dbReference>
<feature type="site" description="Interaction with DNA" evidence="10">
    <location>
        <position position="31"/>
    </location>
</feature>
<evidence type="ECO:0000313" key="14">
    <source>
        <dbReference type="EMBL" id="OHA51196.1"/>
    </source>
</evidence>
<dbReference type="CDD" id="cd00186">
    <property type="entry name" value="TOP1Ac"/>
    <property type="match status" value="1"/>
</dbReference>
<dbReference type="EC" id="5.6.2.1" evidence="10"/>
<evidence type="ECO:0000256" key="4">
    <source>
        <dbReference type="ARBA" id="ARBA00022771"/>
    </source>
</evidence>
<dbReference type="Gene3D" id="3.40.50.140">
    <property type="match status" value="1"/>
</dbReference>
<evidence type="ECO:0000256" key="5">
    <source>
        <dbReference type="ARBA" id="ARBA00022833"/>
    </source>
</evidence>
<dbReference type="Proteomes" id="UP000176951">
    <property type="component" value="Unassembled WGS sequence"/>
</dbReference>
<feature type="site" description="Interaction with DNA" evidence="10">
    <location>
        <position position="151"/>
    </location>
</feature>
<evidence type="ECO:0000259" key="13">
    <source>
        <dbReference type="PROSITE" id="PS52039"/>
    </source>
</evidence>
<dbReference type="Gene3D" id="1.10.460.10">
    <property type="entry name" value="Topoisomerase I, domain 2"/>
    <property type="match status" value="1"/>
</dbReference>
<protein>
    <recommendedName>
        <fullName evidence="10">DNA topoisomerase 1</fullName>
        <ecNumber evidence="10">5.6.2.1</ecNumber>
    </recommendedName>
    <alternativeName>
        <fullName evidence="10">DNA topoisomerase I</fullName>
    </alternativeName>
</protein>
<dbReference type="Pfam" id="PF01396">
    <property type="entry name" value="Zn_ribbon_Top1"/>
    <property type="match status" value="2"/>
</dbReference>
<evidence type="ECO:0000256" key="10">
    <source>
        <dbReference type="HAMAP-Rule" id="MF_00952"/>
    </source>
</evidence>
<dbReference type="AlphaFoldDB" id="A0A1G2PS66"/>
<dbReference type="InterPro" id="IPR023406">
    <property type="entry name" value="Topo_IA_AS"/>
</dbReference>
<dbReference type="Gene3D" id="2.70.20.10">
    <property type="entry name" value="Topoisomerase I, domain 3"/>
    <property type="match status" value="1"/>
</dbReference>
<feature type="site" description="Interaction with DNA" evidence="10">
    <location>
        <position position="159"/>
    </location>
</feature>
<feature type="site" description="Interaction with DNA" evidence="10">
    <location>
        <position position="166"/>
    </location>
</feature>
<evidence type="ECO:0000256" key="1">
    <source>
        <dbReference type="ARBA" id="ARBA00000213"/>
    </source>
</evidence>
<keyword evidence="8 10" id="KW-0238">DNA-binding</keyword>
<dbReference type="InterPro" id="IPR005733">
    <property type="entry name" value="TopoI_bac-type"/>
</dbReference>
<evidence type="ECO:0000313" key="15">
    <source>
        <dbReference type="Proteomes" id="UP000176951"/>
    </source>
</evidence>
<dbReference type="InterPro" id="IPR000380">
    <property type="entry name" value="Topo_IA"/>
</dbReference>
<feature type="active site" description="O-(5'-phospho-DNA)-tyrosine intermediate" evidence="10">
    <location>
        <position position="312"/>
    </location>
</feature>
<dbReference type="GO" id="GO:0003917">
    <property type="term" value="F:DNA topoisomerase type I (single strand cut, ATP-independent) activity"/>
    <property type="evidence" value="ECO:0007669"/>
    <property type="project" value="UniProtKB-UniRule"/>
</dbReference>
<dbReference type="InterPro" id="IPR013498">
    <property type="entry name" value="Topo_IA_Znf"/>
</dbReference>
<dbReference type="Pfam" id="PF01131">
    <property type="entry name" value="Topoisom_bac"/>
    <property type="match status" value="1"/>
</dbReference>
<dbReference type="InterPro" id="IPR006171">
    <property type="entry name" value="TOPRIM_dom"/>
</dbReference>
<reference evidence="14 15" key="1">
    <citation type="journal article" date="2016" name="Nat. Commun.">
        <title>Thousands of microbial genomes shed light on interconnected biogeochemical processes in an aquifer system.</title>
        <authorList>
            <person name="Anantharaman K."/>
            <person name="Brown C.T."/>
            <person name="Hug L.A."/>
            <person name="Sharon I."/>
            <person name="Castelle C.J."/>
            <person name="Probst A.J."/>
            <person name="Thomas B.C."/>
            <person name="Singh A."/>
            <person name="Wilkins M.J."/>
            <person name="Karaoz U."/>
            <person name="Brodie E.L."/>
            <person name="Williams K.H."/>
            <person name="Hubbard S.S."/>
            <person name="Banfield J.F."/>
        </authorList>
    </citation>
    <scope>NUCLEOTIDE SEQUENCE [LARGE SCALE GENOMIC DNA]</scope>
</reference>
<dbReference type="SUPFAM" id="SSF57783">
    <property type="entry name" value="Zinc beta-ribbon"/>
    <property type="match status" value="1"/>
</dbReference>
<dbReference type="GO" id="GO:0008270">
    <property type="term" value="F:zinc ion binding"/>
    <property type="evidence" value="ECO:0007669"/>
    <property type="project" value="UniProtKB-KW"/>
</dbReference>
<keyword evidence="7 10" id="KW-0799">Topoisomerase</keyword>
<proteinExistence type="inferred from homology"/>
<dbReference type="InterPro" id="IPR013825">
    <property type="entry name" value="Topo_IA_cen_sub2"/>
</dbReference>
<keyword evidence="5" id="KW-0862">Zinc</keyword>
<dbReference type="SMART" id="SM00493">
    <property type="entry name" value="TOPRIM"/>
    <property type="match status" value="1"/>
</dbReference>
<dbReference type="PROSITE" id="PS50880">
    <property type="entry name" value="TOPRIM"/>
    <property type="match status" value="1"/>
</dbReference>
<feature type="domain" description="Topo IA-type catalytic" evidence="13">
    <location>
        <begin position="140"/>
        <end position="579"/>
    </location>
</feature>
<keyword evidence="6" id="KW-0460">Magnesium</keyword>
<sequence>MKLVIVESPTKARTIQQFLGKDYEIVPSFGHVRDLPRSTIGIDLENNFTPKYVIPRASQKRVNALKKQARSAEEIILATDEDREGEAIAWHIVELINTRTKKEIEKAPNEEKRTDLKRIVFHEITRDAIEQALATPRYIDMKLVDAQQARRVLDRIVGYQLSPFLWQKISRGLSAGRVQSVALRLIVERERERESFKPEEYWTIEAELASTKDEHFTARLISRNGEDLSKNKIENDKTASEIKEELSSASWKVDTITKKERNLNPLMPFRTSTMQQEAWSKLRFSAKQTMVLAQQLYEGIEIEGESVGLITYMRTDSANLSQEFLASAQKFINEKWGEKYAQGVRTFKSKSKGAQEAHEAIRPTSPYRTPETLKGKLEPKVWKLYDMIWRRTVSSQMPPAVFDTVGVDISAQSPLGKLGASKPTNYLFRSNGSTLKFDGFLKVWTTNKEDEFLPELTKDEKLKHVDTVTEQHFTEPPPRYNEASLIKILEENGIGRPSTYAPIISTIQGRNYVEKDENRRLQPTEIGLMVNDIIVANFPEIVDIKFTATMEEDLDKIASGEMEWVPVIKEFYDPFAKHLAEKYETVEKKELITETTDEVCEKCGRPMAIKFGRFGKFMACSGFPDCRNTKTLKKGLGVPCPSCGKGEIIERKSKRGRFFYGCSNYPNCTFALWEKPTGEKCPTCSSLVVQNKQGKRCSNKECGWKSE</sequence>
<feature type="site" description="Interaction with DNA" evidence="10">
    <location>
        <position position="150"/>
    </location>
</feature>
<dbReference type="Gene3D" id="3.30.65.10">
    <property type="entry name" value="Bacterial Topoisomerase I, domain 1"/>
    <property type="match status" value="2"/>
</dbReference>
<dbReference type="InterPro" id="IPR013824">
    <property type="entry name" value="Topo_IA_cen_sub1"/>
</dbReference>
<feature type="region of interest" description="Interaction with DNA" evidence="10">
    <location>
        <begin position="174"/>
        <end position="179"/>
    </location>
</feature>
<evidence type="ECO:0000259" key="12">
    <source>
        <dbReference type="PROSITE" id="PS50880"/>
    </source>
</evidence>
<dbReference type="InterPro" id="IPR028612">
    <property type="entry name" value="Topoisom_1_IA"/>
</dbReference>
<evidence type="ECO:0000256" key="2">
    <source>
        <dbReference type="ARBA" id="ARBA00009446"/>
    </source>
</evidence>
<evidence type="ECO:0000256" key="7">
    <source>
        <dbReference type="ARBA" id="ARBA00023029"/>
    </source>
</evidence>
<dbReference type="InterPro" id="IPR013826">
    <property type="entry name" value="Topo_IA_cen_sub3"/>
</dbReference>
<dbReference type="GO" id="GO:0003677">
    <property type="term" value="F:DNA binding"/>
    <property type="evidence" value="ECO:0007669"/>
    <property type="project" value="UniProtKB-KW"/>
</dbReference>
<dbReference type="EMBL" id="MHSW01000025">
    <property type="protein sequence ID" value="OHA51196.1"/>
    <property type="molecule type" value="Genomic_DNA"/>
</dbReference>
<evidence type="ECO:0000256" key="3">
    <source>
        <dbReference type="ARBA" id="ARBA00022723"/>
    </source>
</evidence>
<evidence type="ECO:0000256" key="8">
    <source>
        <dbReference type="ARBA" id="ARBA00023125"/>
    </source>
</evidence>
<dbReference type="NCBIfam" id="TIGR01051">
    <property type="entry name" value="topA_bact"/>
    <property type="match status" value="1"/>
</dbReference>